<dbReference type="RefSeq" id="WP_275650411.1">
    <property type="nucleotide sequence ID" value="NZ_JARFVA010000005.1"/>
</dbReference>
<dbReference type="InterPro" id="IPR018490">
    <property type="entry name" value="cNMP-bd_dom_sf"/>
</dbReference>
<dbReference type="InterPro" id="IPR000595">
    <property type="entry name" value="cNMP-bd_dom"/>
</dbReference>
<dbReference type="CDD" id="cd00038">
    <property type="entry name" value="CAP_ED"/>
    <property type="match status" value="1"/>
</dbReference>
<reference evidence="2 3" key="1">
    <citation type="submission" date="2023-03" db="EMBL/GenBank/DDBJ databases">
        <title>Muricauda XX sp. nov. and Muricauda XXX sp. nov., two novel species isolated from Okinawa Trough.</title>
        <authorList>
            <person name="Cao W."/>
            <person name="Deng X."/>
        </authorList>
    </citation>
    <scope>NUCLEOTIDE SEQUENCE [LARGE SCALE GENOMIC DNA]</scope>
    <source>
        <strain evidence="2 3">81s02</strain>
    </source>
</reference>
<keyword evidence="3" id="KW-1185">Reference proteome</keyword>
<protein>
    <submittedName>
        <fullName evidence="2">Crp/Fnr family transcriptional regulator</fullName>
    </submittedName>
</protein>
<evidence type="ECO:0000313" key="2">
    <source>
        <dbReference type="EMBL" id="MDF0708470.1"/>
    </source>
</evidence>
<proteinExistence type="predicted"/>
<gene>
    <name evidence="2" type="ORF">PY091_14690</name>
</gene>
<dbReference type="Pfam" id="PF00027">
    <property type="entry name" value="cNMP_binding"/>
    <property type="match status" value="1"/>
</dbReference>
<dbReference type="InterPro" id="IPR014710">
    <property type="entry name" value="RmlC-like_jellyroll"/>
</dbReference>
<evidence type="ECO:0000259" key="1">
    <source>
        <dbReference type="Pfam" id="PF00027"/>
    </source>
</evidence>
<dbReference type="Gene3D" id="2.60.120.10">
    <property type="entry name" value="Jelly Rolls"/>
    <property type="match status" value="1"/>
</dbReference>
<dbReference type="SUPFAM" id="SSF51206">
    <property type="entry name" value="cAMP-binding domain-like"/>
    <property type="match status" value="1"/>
</dbReference>
<feature type="domain" description="Cyclic nucleotide-binding" evidence="1">
    <location>
        <begin position="36"/>
        <end position="119"/>
    </location>
</feature>
<sequence>MDLKADHQKYLAAYLEHFSHLSKEEQDLFSSQLNFKKYNPKEFFFKNGETQKNMGFVCQGLLRRYYINDKGKSITTGFVKENEYATDYPAFIQQRPSKYYMECLEPCLIIEFSYDDIQNGYRNFKSHEKYGRLIAEKVLTIQTDRVESFLFETAEERYLNFIQEHSDLLNRISLTHLSSYLGIERQSLSRIRSKIAKK</sequence>
<dbReference type="Proteomes" id="UP001217083">
    <property type="component" value="Unassembled WGS sequence"/>
</dbReference>
<comment type="caution">
    <text evidence="2">The sequence shown here is derived from an EMBL/GenBank/DDBJ whole genome shotgun (WGS) entry which is preliminary data.</text>
</comment>
<evidence type="ECO:0000313" key="3">
    <source>
        <dbReference type="Proteomes" id="UP001217083"/>
    </source>
</evidence>
<dbReference type="EMBL" id="JARFVA010000005">
    <property type="protein sequence ID" value="MDF0708470.1"/>
    <property type="molecule type" value="Genomic_DNA"/>
</dbReference>
<organism evidence="2 3">
    <name type="scientific">Flagellimonas okinawensis</name>
    <dbReference type="NCBI Taxonomy" id="3031324"/>
    <lineage>
        <taxon>Bacteria</taxon>
        <taxon>Pseudomonadati</taxon>
        <taxon>Bacteroidota</taxon>
        <taxon>Flavobacteriia</taxon>
        <taxon>Flavobacteriales</taxon>
        <taxon>Flavobacteriaceae</taxon>
        <taxon>Flagellimonas</taxon>
    </lineage>
</organism>
<accession>A0ABT5XRN9</accession>
<name>A0ABT5XRN9_9FLAO</name>